<dbReference type="Pfam" id="PF00441">
    <property type="entry name" value="Acyl-CoA_dh_1"/>
    <property type="match status" value="1"/>
</dbReference>
<gene>
    <name evidence="8" type="ORF">ASJ30_07025</name>
</gene>
<dbReference type="Pfam" id="PF02770">
    <property type="entry name" value="Acyl-CoA_dh_M"/>
    <property type="match status" value="1"/>
</dbReference>
<keyword evidence="3 4" id="KW-0274">FAD</keyword>
<comment type="cofactor">
    <cofactor evidence="4">
        <name>FAD</name>
        <dbReference type="ChEBI" id="CHEBI:57692"/>
    </cofactor>
</comment>
<keyword evidence="4" id="KW-0560">Oxidoreductase</keyword>
<keyword evidence="9" id="KW-1185">Reference proteome</keyword>
<evidence type="ECO:0000313" key="9">
    <source>
        <dbReference type="Proteomes" id="UP000182938"/>
    </source>
</evidence>
<dbReference type="PANTHER" id="PTHR42707:SF3">
    <property type="entry name" value="ACYL-COA DEHYDROGENASE AIDB-RELATED"/>
    <property type="match status" value="1"/>
</dbReference>
<name>A0A1L3MG37_9MICO</name>
<proteinExistence type="inferred from homology"/>
<keyword evidence="2 4" id="KW-0285">Flavoprotein</keyword>
<dbReference type="RefSeq" id="WP_072624482.1">
    <property type="nucleotide sequence ID" value="NZ_CP013290.1"/>
</dbReference>
<dbReference type="SUPFAM" id="SSF56645">
    <property type="entry name" value="Acyl-CoA dehydrogenase NM domain-like"/>
    <property type="match status" value="1"/>
</dbReference>
<dbReference type="InterPro" id="IPR036250">
    <property type="entry name" value="AcylCo_DH-like_C"/>
</dbReference>
<dbReference type="EMBL" id="CP013290">
    <property type="protein sequence ID" value="APH01330.1"/>
    <property type="molecule type" value="Genomic_DNA"/>
</dbReference>
<dbReference type="KEGG" id="jte:ASJ30_07025"/>
<comment type="similarity">
    <text evidence="1 4">Belongs to the acyl-CoA dehydrogenase family.</text>
</comment>
<dbReference type="Gene3D" id="6.10.250.600">
    <property type="match status" value="1"/>
</dbReference>
<feature type="domain" description="Adaptive response protein AidB N-terminal" evidence="7">
    <location>
        <begin position="8"/>
        <end position="167"/>
    </location>
</feature>
<dbReference type="SUPFAM" id="SSF47203">
    <property type="entry name" value="Acyl-CoA dehydrogenase C-terminal domain-like"/>
    <property type="match status" value="1"/>
</dbReference>
<evidence type="ECO:0000256" key="2">
    <source>
        <dbReference type="ARBA" id="ARBA00022630"/>
    </source>
</evidence>
<dbReference type="Gene3D" id="2.40.110.20">
    <property type="match status" value="1"/>
</dbReference>
<dbReference type="Proteomes" id="UP000182938">
    <property type="component" value="Chromosome"/>
</dbReference>
<evidence type="ECO:0000259" key="6">
    <source>
        <dbReference type="Pfam" id="PF02770"/>
    </source>
</evidence>
<dbReference type="InterPro" id="IPR052904">
    <property type="entry name" value="Acyl-CoA_dehydrogenase-like"/>
</dbReference>
<feature type="domain" description="Acyl-CoA dehydrogenase/oxidase C-terminal" evidence="5">
    <location>
        <begin position="293"/>
        <end position="443"/>
    </location>
</feature>
<feature type="domain" description="Acyl-CoA oxidase/dehydrogenase middle" evidence="6">
    <location>
        <begin position="183"/>
        <end position="282"/>
    </location>
</feature>
<evidence type="ECO:0000256" key="4">
    <source>
        <dbReference type="RuleBase" id="RU362125"/>
    </source>
</evidence>
<dbReference type="Gene3D" id="1.20.140.10">
    <property type="entry name" value="Butyryl-CoA Dehydrogenase, subunit A, domain 3"/>
    <property type="match status" value="1"/>
</dbReference>
<evidence type="ECO:0000259" key="7">
    <source>
        <dbReference type="Pfam" id="PF18158"/>
    </source>
</evidence>
<dbReference type="InterPro" id="IPR009100">
    <property type="entry name" value="AcylCoA_DH/oxidase_NM_dom_sf"/>
</dbReference>
<evidence type="ECO:0000256" key="3">
    <source>
        <dbReference type="ARBA" id="ARBA00022827"/>
    </source>
</evidence>
<evidence type="ECO:0000313" key="8">
    <source>
        <dbReference type="EMBL" id="APH01330.1"/>
    </source>
</evidence>
<dbReference type="Pfam" id="PF18158">
    <property type="entry name" value="AidB_N"/>
    <property type="match status" value="1"/>
</dbReference>
<dbReference type="PANTHER" id="PTHR42707">
    <property type="entry name" value="ACYL-COA DEHYDROGENASE"/>
    <property type="match status" value="1"/>
</dbReference>
<dbReference type="InterPro" id="IPR009075">
    <property type="entry name" value="AcylCo_DH/oxidase_C"/>
</dbReference>
<dbReference type="AlphaFoldDB" id="A0A1L3MG37"/>
<sequence length="557" mass="59380">MPTHEVTNQVPPYGGHDVFASDPVVAQGVDRWVPDEHLAVTTSELSALGRLAGSDEAAELADRAQRNIPRLVTHDRWGHRIDEVEFDPAWHALMGHAAAAGLTAVPWTQPSGSGAHVTRAAAFLTWSQVEPGHICPITMTNAAVPALRHSPELADRWTPKLASRDYDFGLREVGTKAGAIAGMGMTEKQGGSDVRANATLAVRSPGGPLTGETYRLTGHKWFCSAPMSDVFLVLAKTAEDAPPSCFLVPRVLEDGTRNPFALQRLKDKLGDRSNASSEIELDGTWGALVGEEGRGVRTIIDMVSATRLDCVLGSAGTMRAALTRAVHHTRHRRAFGALLVDQPLMRNVLTDLALESEAATLLGLRLAHALDEDDTELTRLGVAVGKYWVCKRTSPFVAEALECLGGNGYVEDHGMARLYRQAPLNSIWEGSGNVNALDVLRAISREPASLMALLKEASVARGHLAALDTALDDLERDCAGLASLDGVEVAAGARRLVERLAVTLQASLMVRHSPAELAEAFVASRLDGRRGESFGTLDAGLVTAAGATAIERATVTA</sequence>
<reference evidence="8 9" key="1">
    <citation type="submission" date="2015-11" db="EMBL/GenBank/DDBJ databases">
        <authorList>
            <person name="Zhang Y."/>
            <person name="Guo Z."/>
        </authorList>
    </citation>
    <scope>NUCLEOTIDE SEQUENCE [LARGE SCALE GENOMIC DNA]</scope>
    <source>
        <strain evidence="8 9">YFY001</strain>
    </source>
</reference>
<evidence type="ECO:0000259" key="5">
    <source>
        <dbReference type="Pfam" id="PF00441"/>
    </source>
</evidence>
<dbReference type="GO" id="GO:0003995">
    <property type="term" value="F:acyl-CoA dehydrogenase activity"/>
    <property type="evidence" value="ECO:0007669"/>
    <property type="project" value="TreeGrafter"/>
</dbReference>
<evidence type="ECO:0000256" key="1">
    <source>
        <dbReference type="ARBA" id="ARBA00009347"/>
    </source>
</evidence>
<protein>
    <submittedName>
        <fullName evidence="8">DNA alkylation response protein</fullName>
    </submittedName>
</protein>
<organism evidence="8 9">
    <name type="scientific">Janibacter indicus</name>
    <dbReference type="NCBI Taxonomy" id="857417"/>
    <lineage>
        <taxon>Bacteria</taxon>
        <taxon>Bacillati</taxon>
        <taxon>Actinomycetota</taxon>
        <taxon>Actinomycetes</taxon>
        <taxon>Micrococcales</taxon>
        <taxon>Intrasporangiaceae</taxon>
        <taxon>Janibacter</taxon>
    </lineage>
</organism>
<dbReference type="InterPro" id="IPR041504">
    <property type="entry name" value="AidB_N"/>
</dbReference>
<dbReference type="InterPro" id="IPR006091">
    <property type="entry name" value="Acyl-CoA_Oxase/DH_mid-dom"/>
</dbReference>
<accession>A0A1L3MG37</accession>